<keyword evidence="8" id="KW-0269">Exonuclease</keyword>
<dbReference type="OMA" id="ECRINTH"/>
<dbReference type="GO" id="GO:0071051">
    <property type="term" value="P:poly(A)-dependent snoRNA 3'-end processing"/>
    <property type="evidence" value="ECO:0007669"/>
    <property type="project" value="TreeGrafter"/>
</dbReference>
<dbReference type="InterPro" id="IPR020568">
    <property type="entry name" value="Ribosomal_Su5_D2-typ_SF"/>
</dbReference>
<dbReference type="Proteomes" id="UP000001396">
    <property type="component" value="Unassembled WGS sequence"/>
</dbReference>
<gene>
    <name evidence="8" type="ORF">PPL_08983</name>
</gene>
<dbReference type="GO" id="GO:0071028">
    <property type="term" value="P:nuclear mRNA surveillance"/>
    <property type="evidence" value="ECO:0007669"/>
    <property type="project" value="TreeGrafter"/>
</dbReference>
<dbReference type="FunFam" id="3.30.230.70:FF:000004">
    <property type="entry name" value="Exosome complex component Rrp41"/>
    <property type="match status" value="1"/>
</dbReference>
<evidence type="ECO:0000313" key="9">
    <source>
        <dbReference type="Proteomes" id="UP000001396"/>
    </source>
</evidence>
<sequence>MSKLSYITPEGLRIDGRRNNEIRRLNMKMGIFNRADGSAYYEQGNTKITVAVYGPREVASNQRMLHDRAIVNCEYSQAAFSSATDRKPTRKSDKQSYEIASLIKQAFESTIQITLFPRSQIDIYVQVLQADGGLKAAALNAATLAVIDAGLPMRDFICACSATFIEGVPLLDMNQMEERSGGADLLLSIQPQLGGVISLNMESKVPQDMFESVLELANLGCMKIFALLQTEVKRHSADLLSNQINPKS</sequence>
<comment type="subcellular location">
    <subcellularLocation>
        <location evidence="1">Cytoplasm</location>
    </subcellularLocation>
    <subcellularLocation>
        <location evidence="2">Nucleus</location>
        <location evidence="2">Nucleolus</location>
    </subcellularLocation>
</comment>
<keyword evidence="4" id="KW-0963">Cytoplasm</keyword>
<dbReference type="GO" id="GO:0000177">
    <property type="term" value="C:cytoplasmic exosome (RNase complex)"/>
    <property type="evidence" value="ECO:0007669"/>
    <property type="project" value="TreeGrafter"/>
</dbReference>
<evidence type="ECO:0000256" key="3">
    <source>
        <dbReference type="ARBA" id="ARBA00006678"/>
    </source>
</evidence>
<protein>
    <submittedName>
        <fullName evidence="8">Exosome complex exonuclease rrp41</fullName>
    </submittedName>
</protein>
<dbReference type="InParanoid" id="D3BKA2"/>
<keyword evidence="8" id="KW-0378">Hydrolase</keyword>
<evidence type="ECO:0000259" key="7">
    <source>
        <dbReference type="Pfam" id="PF03725"/>
    </source>
</evidence>
<dbReference type="GeneID" id="31364459"/>
<evidence type="ECO:0000259" key="6">
    <source>
        <dbReference type="Pfam" id="PF01138"/>
    </source>
</evidence>
<dbReference type="PANTHER" id="PTHR11953:SF0">
    <property type="entry name" value="EXOSOME COMPLEX COMPONENT RRP41"/>
    <property type="match status" value="1"/>
</dbReference>
<dbReference type="GO" id="GO:0004527">
    <property type="term" value="F:exonuclease activity"/>
    <property type="evidence" value="ECO:0007669"/>
    <property type="project" value="UniProtKB-KW"/>
</dbReference>
<name>D3BKA2_HETP5</name>
<dbReference type="GO" id="GO:0000176">
    <property type="term" value="C:nuclear exosome (RNase complex)"/>
    <property type="evidence" value="ECO:0007669"/>
    <property type="project" value="TreeGrafter"/>
</dbReference>
<comment type="caution">
    <text evidence="8">The sequence shown here is derived from an EMBL/GenBank/DDBJ whole genome shotgun (WGS) entry which is preliminary data.</text>
</comment>
<dbReference type="Gene3D" id="3.30.230.70">
    <property type="entry name" value="GHMP Kinase, N-terminal domain"/>
    <property type="match status" value="1"/>
</dbReference>
<keyword evidence="8" id="KW-0540">Nuclease</keyword>
<comment type="similarity">
    <text evidence="3">Belongs to the RNase PH family.</text>
</comment>
<dbReference type="AlphaFoldDB" id="D3BKA2"/>
<dbReference type="InterPro" id="IPR027408">
    <property type="entry name" value="PNPase/RNase_PH_dom_sf"/>
</dbReference>
<reference evidence="8 9" key="1">
    <citation type="journal article" date="2011" name="Genome Res.">
        <title>Phylogeny-wide analysis of social amoeba genomes highlights ancient origins for complex intercellular communication.</title>
        <authorList>
            <person name="Heidel A.J."/>
            <person name="Lawal H.M."/>
            <person name="Felder M."/>
            <person name="Schilde C."/>
            <person name="Helps N.R."/>
            <person name="Tunggal B."/>
            <person name="Rivero F."/>
            <person name="John U."/>
            <person name="Schleicher M."/>
            <person name="Eichinger L."/>
            <person name="Platzer M."/>
            <person name="Noegel A.A."/>
            <person name="Schaap P."/>
            <person name="Gloeckner G."/>
        </authorList>
    </citation>
    <scope>NUCLEOTIDE SEQUENCE [LARGE SCALE GENOMIC DNA]</scope>
    <source>
        <strain evidence="9">ATCC 26659 / Pp 5 / PN500</strain>
    </source>
</reference>
<dbReference type="SUPFAM" id="SSF54211">
    <property type="entry name" value="Ribosomal protein S5 domain 2-like"/>
    <property type="match status" value="1"/>
</dbReference>
<evidence type="ECO:0000256" key="2">
    <source>
        <dbReference type="ARBA" id="ARBA00004604"/>
    </source>
</evidence>
<dbReference type="CDD" id="cd11370">
    <property type="entry name" value="RNase_PH_RRP41"/>
    <property type="match status" value="1"/>
</dbReference>
<feature type="domain" description="Exoribonuclease phosphorolytic" evidence="7">
    <location>
        <begin position="155"/>
        <end position="217"/>
    </location>
</feature>
<dbReference type="Pfam" id="PF01138">
    <property type="entry name" value="RNase_PH"/>
    <property type="match status" value="1"/>
</dbReference>
<evidence type="ECO:0000313" key="8">
    <source>
        <dbReference type="EMBL" id="EFA78332.1"/>
    </source>
</evidence>
<dbReference type="InterPro" id="IPR036345">
    <property type="entry name" value="ExoRNase_PH_dom2_sf"/>
</dbReference>
<dbReference type="InterPro" id="IPR001247">
    <property type="entry name" value="ExoRNase_PH_dom1"/>
</dbReference>
<dbReference type="FunCoup" id="D3BKA2">
    <property type="interactions" value="465"/>
</dbReference>
<dbReference type="InterPro" id="IPR015847">
    <property type="entry name" value="ExoRNase_PH_dom2"/>
</dbReference>
<dbReference type="RefSeq" id="XP_020430457.1">
    <property type="nucleotide sequence ID" value="XM_020579782.1"/>
</dbReference>
<dbReference type="Pfam" id="PF03725">
    <property type="entry name" value="RNase_PH_C"/>
    <property type="match status" value="1"/>
</dbReference>
<evidence type="ECO:0000256" key="1">
    <source>
        <dbReference type="ARBA" id="ARBA00004496"/>
    </source>
</evidence>
<dbReference type="PANTHER" id="PTHR11953">
    <property type="entry name" value="EXOSOME COMPLEX COMPONENT"/>
    <property type="match status" value="1"/>
</dbReference>
<dbReference type="GO" id="GO:0003723">
    <property type="term" value="F:RNA binding"/>
    <property type="evidence" value="ECO:0007669"/>
    <property type="project" value="TreeGrafter"/>
</dbReference>
<dbReference type="GO" id="GO:0005730">
    <property type="term" value="C:nucleolus"/>
    <property type="evidence" value="ECO:0007669"/>
    <property type="project" value="UniProtKB-SubCell"/>
</dbReference>
<organism evidence="8 9">
    <name type="scientific">Heterostelium pallidum (strain ATCC 26659 / Pp 5 / PN500)</name>
    <name type="common">Cellular slime mold</name>
    <name type="synonym">Polysphondylium pallidum</name>
    <dbReference type="NCBI Taxonomy" id="670386"/>
    <lineage>
        <taxon>Eukaryota</taxon>
        <taxon>Amoebozoa</taxon>
        <taxon>Evosea</taxon>
        <taxon>Eumycetozoa</taxon>
        <taxon>Dictyostelia</taxon>
        <taxon>Acytosteliales</taxon>
        <taxon>Acytosteliaceae</taxon>
        <taxon>Heterostelium</taxon>
    </lineage>
</organism>
<dbReference type="EMBL" id="ADBJ01000038">
    <property type="protein sequence ID" value="EFA78332.1"/>
    <property type="molecule type" value="Genomic_DNA"/>
</dbReference>
<evidence type="ECO:0000256" key="4">
    <source>
        <dbReference type="ARBA" id="ARBA00022490"/>
    </source>
</evidence>
<accession>D3BKA2</accession>
<proteinExistence type="inferred from homology"/>
<keyword evidence="5" id="KW-0271">Exosome</keyword>
<dbReference type="GO" id="GO:0034475">
    <property type="term" value="P:U4 snRNA 3'-end processing"/>
    <property type="evidence" value="ECO:0007669"/>
    <property type="project" value="TreeGrafter"/>
</dbReference>
<dbReference type="STRING" id="670386.D3BKA2"/>
<evidence type="ECO:0000256" key="5">
    <source>
        <dbReference type="ARBA" id="ARBA00022835"/>
    </source>
</evidence>
<dbReference type="GO" id="GO:0016075">
    <property type="term" value="P:rRNA catabolic process"/>
    <property type="evidence" value="ECO:0007669"/>
    <property type="project" value="TreeGrafter"/>
</dbReference>
<feature type="domain" description="Exoribonuclease phosphorolytic" evidence="6">
    <location>
        <begin position="21"/>
        <end position="152"/>
    </location>
</feature>
<dbReference type="InterPro" id="IPR050080">
    <property type="entry name" value="RNase_PH"/>
</dbReference>
<dbReference type="SUPFAM" id="SSF55666">
    <property type="entry name" value="Ribonuclease PH domain 2-like"/>
    <property type="match status" value="1"/>
</dbReference>
<keyword evidence="9" id="KW-1185">Reference proteome</keyword>